<dbReference type="InterPro" id="IPR028082">
    <property type="entry name" value="Peripla_BP_I"/>
</dbReference>
<protein>
    <recommendedName>
        <fullName evidence="2">Leucine-binding protein domain-containing protein</fullName>
    </recommendedName>
</protein>
<gene>
    <name evidence="1" type="ORF">LCGC14_1780250</name>
</gene>
<organism evidence="1">
    <name type="scientific">marine sediment metagenome</name>
    <dbReference type="NCBI Taxonomy" id="412755"/>
    <lineage>
        <taxon>unclassified sequences</taxon>
        <taxon>metagenomes</taxon>
        <taxon>ecological metagenomes</taxon>
    </lineage>
</organism>
<evidence type="ECO:0008006" key="2">
    <source>
        <dbReference type="Google" id="ProtNLM"/>
    </source>
</evidence>
<feature type="non-terminal residue" evidence="1">
    <location>
        <position position="1"/>
    </location>
</feature>
<accession>A0A0F9JV99</accession>
<proteinExistence type="predicted"/>
<dbReference type="Gene3D" id="3.40.50.2300">
    <property type="match status" value="1"/>
</dbReference>
<evidence type="ECO:0000313" key="1">
    <source>
        <dbReference type="EMBL" id="KKM02858.1"/>
    </source>
</evidence>
<sequence>YVIFGIDVQSQMDQFWDLSGESAAYEVVMQTLERTAKSPLSIPFWDAFTDYWGHGPLYTAVGAYDAVFGLVNAIEGSNSLDNDDIIAEMETWDMSNPQPGAGGNAAWWPDSHDLVAGHPYGHTMWVQWQTDGSKVVIPTSIYPNALSTGAFVLPPWVATAWA</sequence>
<dbReference type="AlphaFoldDB" id="A0A0F9JV99"/>
<reference evidence="1" key="1">
    <citation type="journal article" date="2015" name="Nature">
        <title>Complex archaea that bridge the gap between prokaryotes and eukaryotes.</title>
        <authorList>
            <person name="Spang A."/>
            <person name="Saw J.H."/>
            <person name="Jorgensen S.L."/>
            <person name="Zaremba-Niedzwiedzka K."/>
            <person name="Martijn J."/>
            <person name="Lind A.E."/>
            <person name="van Eijk R."/>
            <person name="Schleper C."/>
            <person name="Guy L."/>
            <person name="Ettema T.J."/>
        </authorList>
    </citation>
    <scope>NUCLEOTIDE SEQUENCE</scope>
</reference>
<name>A0A0F9JV99_9ZZZZ</name>
<comment type="caution">
    <text evidence="1">The sequence shown here is derived from an EMBL/GenBank/DDBJ whole genome shotgun (WGS) entry which is preliminary data.</text>
</comment>
<dbReference type="SUPFAM" id="SSF53822">
    <property type="entry name" value="Periplasmic binding protein-like I"/>
    <property type="match status" value="1"/>
</dbReference>
<dbReference type="EMBL" id="LAZR01016823">
    <property type="protein sequence ID" value="KKM02858.1"/>
    <property type="molecule type" value="Genomic_DNA"/>
</dbReference>